<protein>
    <submittedName>
        <fullName evidence="1">Uncharacterized protein</fullName>
    </submittedName>
</protein>
<dbReference type="AlphaFoldDB" id="A0A142BVS9"/>
<dbReference type="EMBL" id="KU736870">
    <property type="protein sequence ID" value="AMP42217.1"/>
    <property type="molecule type" value="Genomic_DNA"/>
</dbReference>
<name>A0A142BVS9_9BACT</name>
<evidence type="ECO:0000313" key="1">
    <source>
        <dbReference type="EMBL" id="AMP42217.1"/>
    </source>
</evidence>
<accession>A0A142BVS9</accession>
<organism evidence="1">
    <name type="scientific">uncultured bacterium IN-05</name>
    <dbReference type="NCBI Taxonomy" id="1805583"/>
    <lineage>
        <taxon>Bacteria</taxon>
        <taxon>environmental samples</taxon>
    </lineage>
</organism>
<sequence>MSQEIALYKSELSTVERQIIAAMPADAADFDTQFDSDLDASDIAYSLAIGLVGVFISTNADIEKWLASVHDAASGKKGEYNIIQQMLGSLLFHQGDALDVFKSGEGFVARNGEKAYVMFHRLLFGHDVLATGKGLMPFNPFTLMFEQQGLAGVLQAARHLIADTMSKQGLPVPGSSYFDINREDGKPWNKIIDWVQELSIESCGDKKLQQDIYSHMFTIRAQDIAAGGLVAVLDNAYYLARRIDDPIRKAQIELVSTSVAFFGQAAVGASRQNGVPYINNAMVPQLAKAYAGLFASSMKRTYQLREKTKELCNSADEQIARHELISEQLHSSLDSLDSSNAAANVSKLINYLED</sequence>
<proteinExistence type="predicted"/>
<reference evidence="1" key="1">
    <citation type="journal article" date="2016" name="Appl. Environ. Microbiol.">
        <title>Diversity of the Tetracycline Mobilome within a Chinese Pig Manure Sample.</title>
        <authorList>
            <person name="Leclercq S.O."/>
            <person name="Wang C."/>
            <person name="Zhu Y."/>
            <person name="Wu H."/>
            <person name="Du X."/>
            <person name="Liu Z."/>
            <person name="Feng J."/>
        </authorList>
    </citation>
    <scope>NUCLEOTIDE SEQUENCE</scope>
</reference>
<reference evidence="1" key="2">
    <citation type="submission" date="2016-02" db="EMBL/GenBank/DDBJ databases">
        <authorList>
            <person name="Wen L."/>
            <person name="He K."/>
            <person name="Yang H."/>
        </authorList>
    </citation>
    <scope>NUCLEOTIDE SEQUENCE</scope>
</reference>